<reference evidence="1" key="1">
    <citation type="submission" date="2018-02" db="EMBL/GenBank/DDBJ databases">
        <title>Rhizophora mucronata_Transcriptome.</title>
        <authorList>
            <person name="Meera S.P."/>
            <person name="Sreeshan A."/>
            <person name="Augustine A."/>
        </authorList>
    </citation>
    <scope>NUCLEOTIDE SEQUENCE</scope>
    <source>
        <tissue evidence="1">Leaf</tissue>
    </source>
</reference>
<name>A0A2P2MK22_RHIMU</name>
<protein>
    <submittedName>
        <fullName evidence="1">Uncharacterized protein LOC105135080 isoform X1</fullName>
    </submittedName>
</protein>
<dbReference type="EMBL" id="GGEC01050090">
    <property type="protein sequence ID" value="MBX30574.1"/>
    <property type="molecule type" value="Transcribed_RNA"/>
</dbReference>
<accession>A0A2P2MK22</accession>
<dbReference type="AlphaFoldDB" id="A0A2P2MK22"/>
<organism evidence="1">
    <name type="scientific">Rhizophora mucronata</name>
    <name type="common">Asiatic mangrove</name>
    <dbReference type="NCBI Taxonomy" id="61149"/>
    <lineage>
        <taxon>Eukaryota</taxon>
        <taxon>Viridiplantae</taxon>
        <taxon>Streptophyta</taxon>
        <taxon>Embryophyta</taxon>
        <taxon>Tracheophyta</taxon>
        <taxon>Spermatophyta</taxon>
        <taxon>Magnoliopsida</taxon>
        <taxon>eudicotyledons</taxon>
        <taxon>Gunneridae</taxon>
        <taxon>Pentapetalae</taxon>
        <taxon>rosids</taxon>
        <taxon>fabids</taxon>
        <taxon>Malpighiales</taxon>
        <taxon>Rhizophoraceae</taxon>
        <taxon>Rhizophora</taxon>
    </lineage>
</organism>
<evidence type="ECO:0000313" key="1">
    <source>
        <dbReference type="EMBL" id="MBX30574.1"/>
    </source>
</evidence>
<proteinExistence type="predicted"/>
<sequence length="65" mass="7513">MCTTINCQTLDIQGFVYLSSHQLSRRRPRKITQLDFALLSSWKTLDQTKSVLNQAAFHCIGHENF</sequence>